<dbReference type="GO" id="GO:0005762">
    <property type="term" value="C:mitochondrial large ribosomal subunit"/>
    <property type="evidence" value="ECO:0007669"/>
    <property type="project" value="TreeGrafter"/>
</dbReference>
<evidence type="ECO:0000256" key="5">
    <source>
        <dbReference type="ARBA" id="ARBA00022884"/>
    </source>
</evidence>
<evidence type="ECO:0000256" key="8">
    <source>
        <dbReference type="ARBA" id="ARBA00035397"/>
    </source>
</evidence>
<comment type="similarity">
    <text evidence="2">Belongs to the bacterial ribosomal protein bL21 family.</text>
</comment>
<protein>
    <recommendedName>
        <fullName evidence="8">50S ribosomal protein L21, chloroplastic</fullName>
    </recommendedName>
</protein>
<proteinExistence type="inferred from homology"/>
<dbReference type="InterPro" id="IPR028909">
    <property type="entry name" value="bL21-like"/>
</dbReference>
<dbReference type="GO" id="GO:0009536">
    <property type="term" value="C:plastid"/>
    <property type="evidence" value="ECO:0007669"/>
    <property type="project" value="UniProtKB-SubCell"/>
</dbReference>
<dbReference type="InterPro" id="IPR001787">
    <property type="entry name" value="Ribosomal_bL21"/>
</dbReference>
<accession>A0A1C9CEB8</accession>
<dbReference type="EMBL" id="KX284721">
    <property type="protein sequence ID" value="AOM66740.1"/>
    <property type="molecule type" value="Genomic_DNA"/>
</dbReference>
<keyword evidence="4" id="KW-0699">rRNA-binding</keyword>
<evidence type="ECO:0000256" key="7">
    <source>
        <dbReference type="ARBA" id="ARBA00023274"/>
    </source>
</evidence>
<evidence type="ECO:0000256" key="1">
    <source>
        <dbReference type="ARBA" id="ARBA00004474"/>
    </source>
</evidence>
<evidence type="ECO:0000256" key="6">
    <source>
        <dbReference type="ARBA" id="ARBA00022980"/>
    </source>
</evidence>
<dbReference type="RefSeq" id="YP_009297397.1">
    <property type="nucleotide sequence ID" value="NC_031176.2"/>
</dbReference>
<dbReference type="GO" id="GO:0003735">
    <property type="term" value="F:structural constituent of ribosome"/>
    <property type="evidence" value="ECO:0007669"/>
    <property type="project" value="InterPro"/>
</dbReference>
<name>A0A1C9CEB8_9RHOD</name>
<keyword evidence="3 9" id="KW-0934">Plastid</keyword>
<dbReference type="PANTHER" id="PTHR21349">
    <property type="entry name" value="50S RIBOSOMAL PROTEIN L21"/>
    <property type="match status" value="1"/>
</dbReference>
<keyword evidence="7" id="KW-0687">Ribonucleoprotein</keyword>
<dbReference type="AlphaFoldDB" id="A0A1C9CEB8"/>
<gene>
    <name evidence="9" type="primary">rpl21</name>
    <name evidence="9" type="ORF">Eryt_074</name>
</gene>
<dbReference type="InterPro" id="IPR036164">
    <property type="entry name" value="bL21-like_sf"/>
</dbReference>
<reference evidence="9" key="1">
    <citation type="journal article" date="2016" name="BMC Biol.">
        <title>Parallel evolution of highly conserved plastid genome architecture in red seaweeds and seed plants.</title>
        <authorList>
            <person name="Lee J."/>
            <person name="Cho C.H."/>
            <person name="Park S.I."/>
            <person name="Choi J.W."/>
            <person name="Song H.S."/>
            <person name="West J.A."/>
            <person name="Bhattacharya D."/>
            <person name="Yoon H.S."/>
        </authorList>
    </citation>
    <scope>NUCLEOTIDE SEQUENCE</scope>
</reference>
<dbReference type="SUPFAM" id="SSF141091">
    <property type="entry name" value="L21p-like"/>
    <property type="match status" value="1"/>
</dbReference>
<evidence type="ECO:0000256" key="3">
    <source>
        <dbReference type="ARBA" id="ARBA00022640"/>
    </source>
</evidence>
<evidence type="ECO:0000313" key="9">
    <source>
        <dbReference type="EMBL" id="AOM66740.1"/>
    </source>
</evidence>
<dbReference type="PANTHER" id="PTHR21349:SF7">
    <property type="entry name" value="LARGE RIBOSOMAL SUBUNIT PROTEIN BL21C"/>
    <property type="match status" value="1"/>
</dbReference>
<dbReference type="HAMAP" id="MF_01363">
    <property type="entry name" value="Ribosomal_bL21"/>
    <property type="match status" value="1"/>
</dbReference>
<comment type="subcellular location">
    <subcellularLocation>
        <location evidence="1">Plastid</location>
    </subcellularLocation>
</comment>
<keyword evidence="6 9" id="KW-0689">Ribosomal protein</keyword>
<dbReference type="InterPro" id="IPR018258">
    <property type="entry name" value="Ribosomal_bL21_CS"/>
</dbReference>
<organism evidence="9">
    <name type="scientific">Erythrotrichia carnea</name>
    <dbReference type="NCBI Taxonomy" id="35151"/>
    <lineage>
        <taxon>Eukaryota</taxon>
        <taxon>Rhodophyta</taxon>
        <taxon>Compsopogonophyceae</taxon>
        <taxon>Erythropeltidales</taxon>
        <taxon>Erythrotrichiaceae</taxon>
        <taxon>Erythrotrichia</taxon>
    </lineage>
</organism>
<evidence type="ECO:0000256" key="2">
    <source>
        <dbReference type="ARBA" id="ARBA00008563"/>
    </source>
</evidence>
<dbReference type="Pfam" id="PF00829">
    <property type="entry name" value="Ribosomal_L21p"/>
    <property type="match status" value="1"/>
</dbReference>
<dbReference type="GO" id="GO:0006412">
    <property type="term" value="P:translation"/>
    <property type="evidence" value="ECO:0007669"/>
    <property type="project" value="InterPro"/>
</dbReference>
<sequence>MNYAIIETSGKQLWVEPGRFYDVNRLAANPGDTIILGRVLLVNNNGQVDIGKPCLPNVNIRATVLTHLRGPKIVVYKMKPKKGFRNKKGHRQELTRLMIEKIEVSN</sequence>
<evidence type="ECO:0000256" key="4">
    <source>
        <dbReference type="ARBA" id="ARBA00022730"/>
    </source>
</evidence>
<dbReference type="NCBIfam" id="TIGR00061">
    <property type="entry name" value="L21"/>
    <property type="match status" value="1"/>
</dbReference>
<dbReference type="GO" id="GO:0019843">
    <property type="term" value="F:rRNA binding"/>
    <property type="evidence" value="ECO:0007669"/>
    <property type="project" value="UniProtKB-KW"/>
</dbReference>
<keyword evidence="5" id="KW-0694">RNA-binding</keyword>
<dbReference type="GeneID" id="29073914"/>
<reference evidence="9" key="2">
    <citation type="submission" date="2017-07" db="EMBL/GenBank/DDBJ databases">
        <authorList>
            <person name="Sun Z.S."/>
            <person name="Albrecht U."/>
            <person name="Echele G."/>
            <person name="Lee C.C."/>
        </authorList>
    </citation>
    <scope>NUCLEOTIDE SEQUENCE</scope>
</reference>
<geneLocation type="plastid" evidence="9"/>
<dbReference type="PROSITE" id="PS01169">
    <property type="entry name" value="RIBOSOMAL_L21"/>
    <property type="match status" value="1"/>
</dbReference>